<dbReference type="EMBL" id="JBFXLQ010000016">
    <property type="protein sequence ID" value="KAL2868028.1"/>
    <property type="molecule type" value="Genomic_DNA"/>
</dbReference>
<organism evidence="2 3">
    <name type="scientific">Aspergillus lucknowensis</name>
    <dbReference type="NCBI Taxonomy" id="176173"/>
    <lineage>
        <taxon>Eukaryota</taxon>
        <taxon>Fungi</taxon>
        <taxon>Dikarya</taxon>
        <taxon>Ascomycota</taxon>
        <taxon>Pezizomycotina</taxon>
        <taxon>Eurotiomycetes</taxon>
        <taxon>Eurotiomycetidae</taxon>
        <taxon>Eurotiales</taxon>
        <taxon>Aspergillaceae</taxon>
        <taxon>Aspergillus</taxon>
        <taxon>Aspergillus subgen. Nidulantes</taxon>
    </lineage>
</organism>
<reference evidence="2 3" key="1">
    <citation type="submission" date="2024-07" db="EMBL/GenBank/DDBJ databases">
        <title>Section-level genome sequencing and comparative genomics of Aspergillus sections Usti and Cavernicolus.</title>
        <authorList>
            <consortium name="Lawrence Berkeley National Laboratory"/>
            <person name="Nybo J.L."/>
            <person name="Vesth T.C."/>
            <person name="Theobald S."/>
            <person name="Frisvad J.C."/>
            <person name="Larsen T.O."/>
            <person name="Kjaerboelling I."/>
            <person name="Rothschild-Mancinelli K."/>
            <person name="Lyhne E.K."/>
            <person name="Kogle M.E."/>
            <person name="Barry K."/>
            <person name="Clum A."/>
            <person name="Na H."/>
            <person name="Ledsgaard L."/>
            <person name="Lin J."/>
            <person name="Lipzen A."/>
            <person name="Kuo A."/>
            <person name="Riley R."/>
            <person name="Mondo S."/>
            <person name="Labutti K."/>
            <person name="Haridas S."/>
            <person name="Pangalinan J."/>
            <person name="Salamov A.A."/>
            <person name="Simmons B.A."/>
            <person name="Magnuson J.K."/>
            <person name="Chen J."/>
            <person name="Drula E."/>
            <person name="Henrissat B."/>
            <person name="Wiebenga A."/>
            <person name="Lubbers R.J."/>
            <person name="Gomes A.C."/>
            <person name="Macurrencykelacurrency M.R."/>
            <person name="Stajich J."/>
            <person name="Grigoriev I.V."/>
            <person name="Mortensen U.H."/>
            <person name="De Vries R.P."/>
            <person name="Baker S.E."/>
            <person name="Andersen M.R."/>
        </authorList>
    </citation>
    <scope>NUCLEOTIDE SEQUENCE [LARGE SCALE GENOMIC DNA]</scope>
    <source>
        <strain evidence="2 3">CBS 449.75</strain>
    </source>
</reference>
<dbReference type="RefSeq" id="XP_070887007.1">
    <property type="nucleotide sequence ID" value="XM_071028959.1"/>
</dbReference>
<gene>
    <name evidence="2" type="ORF">BJX67DRAFT_351966</name>
</gene>
<protein>
    <submittedName>
        <fullName evidence="2">Uncharacterized protein</fullName>
    </submittedName>
</protein>
<dbReference type="GeneID" id="98144031"/>
<accession>A0ABR4LU22</accession>
<evidence type="ECO:0000313" key="3">
    <source>
        <dbReference type="Proteomes" id="UP001610432"/>
    </source>
</evidence>
<proteinExistence type="predicted"/>
<dbReference type="Proteomes" id="UP001610432">
    <property type="component" value="Unassembled WGS sequence"/>
</dbReference>
<name>A0ABR4LU22_9EURO</name>
<comment type="caution">
    <text evidence="2">The sequence shown here is derived from an EMBL/GenBank/DDBJ whole genome shotgun (WGS) entry which is preliminary data.</text>
</comment>
<feature type="non-terminal residue" evidence="2">
    <location>
        <position position="70"/>
    </location>
</feature>
<feature type="transmembrane region" description="Helical" evidence="1">
    <location>
        <begin position="12"/>
        <end position="34"/>
    </location>
</feature>
<sequence length="70" mass="8188">MRRNISRTSKYWTAFNDVTTTLVFSWIAPIFWFYSISSLGQLFSFNLRRTRRKVTGVIESVLIVVFAFGS</sequence>
<keyword evidence="1" id="KW-1133">Transmembrane helix</keyword>
<keyword evidence="3" id="KW-1185">Reference proteome</keyword>
<evidence type="ECO:0000256" key="1">
    <source>
        <dbReference type="SAM" id="Phobius"/>
    </source>
</evidence>
<keyword evidence="1" id="KW-0472">Membrane</keyword>
<keyword evidence="1" id="KW-0812">Transmembrane</keyword>
<evidence type="ECO:0000313" key="2">
    <source>
        <dbReference type="EMBL" id="KAL2868028.1"/>
    </source>
</evidence>